<reference evidence="2 3" key="1">
    <citation type="journal article" date="2004" name="Nature">
        <title>Genome evolution in yeasts.</title>
        <authorList>
            <consortium name="Genolevures"/>
            <person name="Dujon B."/>
            <person name="Sherman D."/>
            <person name="Fischer G."/>
            <person name="Durrens P."/>
            <person name="Casaregola S."/>
            <person name="Lafontaine I."/>
            <person name="de Montigny J."/>
            <person name="Marck C."/>
            <person name="Neuveglise C."/>
            <person name="Talla E."/>
            <person name="Goffard N."/>
            <person name="Frangeul L."/>
            <person name="Aigle M."/>
            <person name="Anthouard V."/>
            <person name="Babour A."/>
            <person name="Barbe V."/>
            <person name="Barnay S."/>
            <person name="Blanchin S."/>
            <person name="Beckerich J.M."/>
            <person name="Beyne E."/>
            <person name="Bleykasten C."/>
            <person name="Boisrame A."/>
            <person name="Boyer J."/>
            <person name="Cattolico L."/>
            <person name="Confanioleri F."/>
            <person name="de Daruvar A."/>
            <person name="Despons L."/>
            <person name="Fabre E."/>
            <person name="Fairhead C."/>
            <person name="Ferry-Dumazet H."/>
            <person name="Groppi A."/>
            <person name="Hantraye F."/>
            <person name="Hennequin C."/>
            <person name="Jauniaux N."/>
            <person name="Joyet P."/>
            <person name="Kachouri R."/>
            <person name="Kerrest A."/>
            <person name="Koszul R."/>
            <person name="Lemaire M."/>
            <person name="Lesur I."/>
            <person name="Ma L."/>
            <person name="Muller H."/>
            <person name="Nicaud J.M."/>
            <person name="Nikolski M."/>
            <person name="Oztas S."/>
            <person name="Ozier-Kalogeropoulos O."/>
            <person name="Pellenz S."/>
            <person name="Potier S."/>
            <person name="Richard G.F."/>
            <person name="Straub M.L."/>
            <person name="Suleau A."/>
            <person name="Swennene D."/>
            <person name="Tekaia F."/>
            <person name="Wesolowski-Louvel M."/>
            <person name="Westhof E."/>
            <person name="Wirth B."/>
            <person name="Zeniou-Meyer M."/>
            <person name="Zivanovic I."/>
            <person name="Bolotin-Fukuhara M."/>
            <person name="Thierry A."/>
            <person name="Bouchier C."/>
            <person name="Caudron B."/>
            <person name="Scarpelli C."/>
            <person name="Gaillardin C."/>
            <person name="Weissenbach J."/>
            <person name="Wincker P."/>
            <person name="Souciet J.L."/>
        </authorList>
    </citation>
    <scope>NUCLEOTIDE SEQUENCE [LARGE SCALE GENOMIC DNA]</scope>
    <source>
        <strain evidence="3">ATCC 36239 / CBS 767 / BCRC 21394 / JCM 1990 / NBRC 0083 / IGC 2968</strain>
    </source>
</reference>
<dbReference type="InterPro" id="IPR005135">
    <property type="entry name" value="Endo/exonuclease/phosphatase"/>
</dbReference>
<dbReference type="Proteomes" id="UP000000599">
    <property type="component" value="Chromosome E"/>
</dbReference>
<dbReference type="RefSeq" id="XP_459951.1">
    <property type="nucleotide sequence ID" value="XM_459951.1"/>
</dbReference>
<organism evidence="2 3">
    <name type="scientific">Debaryomyces hansenii (strain ATCC 36239 / CBS 767 / BCRC 21394 / JCM 1990 / NBRC 0083 / IGC 2968)</name>
    <name type="common">Yeast</name>
    <name type="synonym">Torulaspora hansenii</name>
    <dbReference type="NCBI Taxonomy" id="284592"/>
    <lineage>
        <taxon>Eukaryota</taxon>
        <taxon>Fungi</taxon>
        <taxon>Dikarya</taxon>
        <taxon>Ascomycota</taxon>
        <taxon>Saccharomycotina</taxon>
        <taxon>Pichiomycetes</taxon>
        <taxon>Debaryomycetaceae</taxon>
        <taxon>Debaryomyces</taxon>
    </lineage>
</organism>
<evidence type="ECO:0000313" key="2">
    <source>
        <dbReference type="EMBL" id="CAG88197.1"/>
    </source>
</evidence>
<gene>
    <name evidence="2" type="ordered locus">DEHA2E14872g</name>
</gene>
<dbReference type="CDD" id="cd09083">
    <property type="entry name" value="EEP-1"/>
    <property type="match status" value="1"/>
</dbReference>
<dbReference type="VEuPathDB" id="FungiDB:DEHA2E14872g"/>
<protein>
    <submittedName>
        <fullName evidence="2">DEHA2E14872p</fullName>
    </submittedName>
</protein>
<evidence type="ECO:0000313" key="3">
    <source>
        <dbReference type="Proteomes" id="UP000000599"/>
    </source>
</evidence>
<dbReference type="InParanoid" id="Q6BPB9"/>
<dbReference type="AlphaFoldDB" id="Q6BPB9"/>
<dbReference type="Pfam" id="PF03372">
    <property type="entry name" value="Exo_endo_phos"/>
    <property type="match status" value="1"/>
</dbReference>
<evidence type="ECO:0000259" key="1">
    <source>
        <dbReference type="Pfam" id="PF03372"/>
    </source>
</evidence>
<sequence>MGCFIYAVDLSFLQDRISAITKRDDGFEFGIYSNNVRVDTDNRFASEQPWSERKGGVIQALQSRNENGPTLVGLQELKHNQLLDILQGLNGNGNNIPWTHFGVGRDDGAEKGEYSAVLYNTEEWSLLNGTSRWLSETPDTPSIAWGAATIRIVTMTTMQHKQSGKVVNYFNTHFDHKSEEARQKSADLIAGWIQQMPNNYPTFLSGDFNSISSDVAYQTLQKSLKDSNTAAYQHINGNLSTYTGFEKNDNQSIIDFIWSPLNTNQENSNTYALEYEVLDNMYNGSRFSDHRPVNVHFKVYE</sequence>
<dbReference type="GO" id="GO:0000175">
    <property type="term" value="F:3'-5'-RNA exonuclease activity"/>
    <property type="evidence" value="ECO:0007669"/>
    <property type="project" value="TreeGrafter"/>
</dbReference>
<dbReference type="PANTHER" id="PTHR12121:SF36">
    <property type="entry name" value="ENDONUCLEASE_EXONUCLEASE_PHOSPHATASE DOMAIN-CONTAINING PROTEIN"/>
    <property type="match status" value="1"/>
</dbReference>
<dbReference type="OMA" id="DSMPDNI"/>
<proteinExistence type="predicted"/>
<dbReference type="InterPro" id="IPR050410">
    <property type="entry name" value="CCR4/nocturin_mRNA_transcr"/>
</dbReference>
<dbReference type="PANTHER" id="PTHR12121">
    <property type="entry name" value="CARBON CATABOLITE REPRESSOR PROTEIN 4"/>
    <property type="match status" value="1"/>
</dbReference>
<dbReference type="Gene3D" id="3.60.10.10">
    <property type="entry name" value="Endonuclease/exonuclease/phosphatase"/>
    <property type="match status" value="1"/>
</dbReference>
<dbReference type="eggNOG" id="ENOG502QR62">
    <property type="taxonomic scope" value="Eukaryota"/>
</dbReference>
<dbReference type="EMBL" id="CR382137">
    <property type="protein sequence ID" value="CAG88197.1"/>
    <property type="molecule type" value="Genomic_DNA"/>
</dbReference>
<dbReference type="InterPro" id="IPR036691">
    <property type="entry name" value="Endo/exonu/phosph_ase_sf"/>
</dbReference>
<dbReference type="OrthoDB" id="276515at2759"/>
<feature type="domain" description="Endonuclease/exonuclease/phosphatase" evidence="1">
    <location>
        <begin position="50"/>
        <end position="290"/>
    </location>
</feature>
<dbReference type="SUPFAM" id="SSF56219">
    <property type="entry name" value="DNase I-like"/>
    <property type="match status" value="1"/>
</dbReference>
<name>Q6BPB9_DEBHA</name>
<accession>Q6BPB9</accession>
<dbReference type="GeneID" id="2902272"/>
<dbReference type="KEGG" id="dha:DEHA2E14872g"/>
<dbReference type="HOGENOM" id="CLU_030508_1_0_1"/>
<keyword evidence="3" id="KW-1185">Reference proteome</keyword>